<dbReference type="RefSeq" id="WP_182660492.1">
    <property type="nucleotide sequence ID" value="NZ_VKHS01000047.1"/>
</dbReference>
<proteinExistence type="predicted"/>
<name>A0A7W3XV90_9ACTN</name>
<gene>
    <name evidence="1" type="ORF">FOE67_04090</name>
</gene>
<protein>
    <submittedName>
        <fullName evidence="1">Uncharacterized protein</fullName>
    </submittedName>
</protein>
<organism evidence="1 2">
    <name type="scientific">Streptomyces calidiresistens</name>
    <dbReference type="NCBI Taxonomy" id="1485586"/>
    <lineage>
        <taxon>Bacteria</taxon>
        <taxon>Bacillati</taxon>
        <taxon>Actinomycetota</taxon>
        <taxon>Actinomycetes</taxon>
        <taxon>Kitasatosporales</taxon>
        <taxon>Streptomycetaceae</taxon>
        <taxon>Streptomyces</taxon>
    </lineage>
</organism>
<comment type="caution">
    <text evidence="1">The sequence shown here is derived from an EMBL/GenBank/DDBJ whole genome shotgun (WGS) entry which is preliminary data.</text>
</comment>
<keyword evidence="2" id="KW-1185">Reference proteome</keyword>
<evidence type="ECO:0000313" key="1">
    <source>
        <dbReference type="EMBL" id="MBB0228710.1"/>
    </source>
</evidence>
<dbReference type="EMBL" id="VKHS01000047">
    <property type="protein sequence ID" value="MBB0228710.1"/>
    <property type="molecule type" value="Genomic_DNA"/>
</dbReference>
<dbReference type="AlphaFoldDB" id="A0A7W3XV90"/>
<evidence type="ECO:0000313" key="2">
    <source>
        <dbReference type="Proteomes" id="UP000530234"/>
    </source>
</evidence>
<reference evidence="2" key="1">
    <citation type="submission" date="2019-10" db="EMBL/GenBank/DDBJ databases">
        <title>Streptomyces sp. nov., a novel actinobacterium isolated from alkaline environment.</title>
        <authorList>
            <person name="Golinska P."/>
        </authorList>
    </citation>
    <scope>NUCLEOTIDE SEQUENCE [LARGE SCALE GENOMIC DNA]</scope>
    <source>
        <strain evidence="2">DSM 42108</strain>
    </source>
</reference>
<sequence length="98" mass="10731">MSDDHDLKLSLHDLRNLSRMLGIVADDFEDAEDLAADRAEHVGHGGLAEALEEFASNWSNRREDMVEEIRMAAQLAEAAEECFGGLDTALRDAVAGEC</sequence>
<dbReference type="Proteomes" id="UP000530234">
    <property type="component" value="Unassembled WGS sequence"/>
</dbReference>
<accession>A0A7W3XV90</accession>